<keyword evidence="4" id="KW-1185">Reference proteome</keyword>
<evidence type="ECO:0000256" key="1">
    <source>
        <dbReference type="SAM" id="MobiDB-lite"/>
    </source>
</evidence>
<evidence type="ECO:0000313" key="3">
    <source>
        <dbReference type="EMBL" id="AOW27468.1"/>
    </source>
</evidence>
<dbReference type="SUPFAM" id="SSF52058">
    <property type="entry name" value="L domain-like"/>
    <property type="match status" value="2"/>
</dbReference>
<dbReference type="GeneID" id="3645454"/>
<reference evidence="3 4" key="3">
    <citation type="journal article" date="2013" name="Genome Biol.">
        <title>Assembly of a phased diploid Candida albicans genome facilitates allele-specific measurements and provides a simple model for repeat and indel structure.</title>
        <authorList>
            <person name="Muzzey D."/>
            <person name="Schwartz K."/>
            <person name="Weissman J.S."/>
            <person name="Sherlock G."/>
        </authorList>
    </citation>
    <scope>NUCLEOTIDE SEQUENCE [LARGE SCALE GENOMIC DNA]</scope>
    <source>
        <strain evidence="4">SC5314 / ATCC MYA-2876</strain>
    </source>
</reference>
<dbReference type="OrthoDB" id="660555at2759"/>
<dbReference type="InParanoid" id="A0A1D8PH54"/>
<dbReference type="SMR" id="A0A1D8PH54"/>
<dbReference type="RefSeq" id="XP_712936.2">
    <property type="nucleotide sequence ID" value="XM_707843.2"/>
</dbReference>
<organism evidence="3 4">
    <name type="scientific">Candida albicans (strain SC5314 / ATCC MYA-2876)</name>
    <name type="common">Yeast</name>
    <dbReference type="NCBI Taxonomy" id="237561"/>
    <lineage>
        <taxon>Eukaryota</taxon>
        <taxon>Fungi</taxon>
        <taxon>Dikarya</taxon>
        <taxon>Ascomycota</taxon>
        <taxon>Saccharomycotina</taxon>
        <taxon>Pichiomycetes</taxon>
        <taxon>Debaryomycetaceae</taxon>
        <taxon>Candida/Lodderomyces clade</taxon>
        <taxon>Candida</taxon>
    </lineage>
</organism>
<sequence length="677" mass="78246">MVIVSFNIDTDLFINLAKLPAEVIALIFSFVPKCMLPELLYCSPIKKVAASAILSYVDVYDAIERHKWSYELGVGYPNCSCRQFRITQENLKQGIRQWKIFPKSIALNNVDQLAIALNDSREFFVDAQLINASFLEIGYHDYEGVFRDFLKSRFKFSCLTLSNHRNPLTLPPIAINVKLSKIKLNSYVIPGVKKLELDVPKNQEERLTFSAELEDLIINSDRSIQVTLPPNLQKLEVYAFQSSVHFISEKMVNLEYLTIQLPNIRSFDETGIIAPNLKELKVRCDQLSNLEELRQFQHLKELEFGFCNYPFGLFNEGSFPELEKFRCRECSCSASEDFDNSLLTFPPNLKKFEIEIFRFQNVNFGSLVLPSTLTRLKLKNFPFDYDYLVDSLQYIDVHTVKLTLKSDFRIPHMAKEFILAAEYFSIDSIDFMYHLPSNLIHLSLHAIESGQMKSLAQMVKWPPMLRKFTLINFNIDHFKLKQLNLKESRLTKIHIYQGNVKTLDAGLFPVSVKDLSLTEMGIQQLPDSFENLENLQKLYLWQNQLRDVTSVKLPMATLETLDLSICNLRFISPFLVSMFEEKNKNAKLRVIAKENANVSVIDIRRALKAIKGLSLDLDEFDKTLIEISKHSSRLDCEYRCYDFCIEEPETDDLYNGSESGLDEESSGTKKKRRNIQE</sequence>
<reference evidence="3 4" key="2">
    <citation type="journal article" date="2007" name="Genome Biol.">
        <title>Assembly of the Candida albicans genome into sixteen supercontigs aligned on the eight chromosomes.</title>
        <authorList>
            <person name="van het Hoog M."/>
            <person name="Rast T.J."/>
            <person name="Martchenko M."/>
            <person name="Grindle S."/>
            <person name="Dignard D."/>
            <person name="Hogues H."/>
            <person name="Cuomo C."/>
            <person name="Berriman M."/>
            <person name="Scherer S."/>
            <person name="Magee B.B."/>
            <person name="Whiteway M."/>
            <person name="Chibana H."/>
            <person name="Nantel A."/>
            <person name="Magee P.T."/>
        </authorList>
    </citation>
    <scope>GENOME REANNOTATION</scope>
    <source>
        <strain evidence="4">SC5314 / ATCC MYA-2876</strain>
    </source>
</reference>
<proteinExistence type="predicted"/>
<dbReference type="CGD" id="CAL0000199289">
    <property type="gene designation" value="IFA4"/>
</dbReference>
<feature type="region of interest" description="Disordered" evidence="1">
    <location>
        <begin position="650"/>
        <end position="677"/>
    </location>
</feature>
<dbReference type="AlphaFoldDB" id="A0A1D8PH54"/>
<dbReference type="STRING" id="237561.A0A1D8PH54"/>
<dbReference type="KEGG" id="cal:CAALFM_C204420WA"/>
<accession>A0A1D8PH54</accession>
<feature type="compositionally biased region" description="Basic residues" evidence="1">
    <location>
        <begin position="668"/>
        <end position="677"/>
    </location>
</feature>
<evidence type="ECO:0000313" key="4">
    <source>
        <dbReference type="Proteomes" id="UP000000559"/>
    </source>
</evidence>
<dbReference type="InterPro" id="IPR032675">
    <property type="entry name" value="LRR_dom_sf"/>
</dbReference>
<protein>
    <submittedName>
        <fullName evidence="3">Ifa4p</fullName>
    </submittedName>
</protein>
<reference evidence="3 4" key="1">
    <citation type="journal article" date="2004" name="Proc. Natl. Acad. Sci. U.S.A.">
        <title>The diploid genome sequence of Candida albicans.</title>
        <authorList>
            <person name="Jones T."/>
            <person name="Federspiel N.A."/>
            <person name="Chibana H."/>
            <person name="Dungan J."/>
            <person name="Kalman S."/>
            <person name="Magee B.B."/>
            <person name="Newport G."/>
            <person name="Thorstenson Y.R."/>
            <person name="Agabian N."/>
            <person name="Magee P.T."/>
            <person name="Davis R.W."/>
            <person name="Scherer S."/>
        </authorList>
    </citation>
    <scope>NUCLEOTIDE SEQUENCE [LARGE SCALE GENOMIC DNA]</scope>
    <source>
        <strain evidence="4">SC5314 / ATCC MYA-2876</strain>
    </source>
</reference>
<dbReference type="EMBL" id="CP017624">
    <property type="protein sequence ID" value="AOW27468.1"/>
    <property type="molecule type" value="Genomic_DNA"/>
</dbReference>
<gene>
    <name evidence="2 3" type="primary">IFA4</name>
    <name evidence="3" type="ordered locus">CAALFM_C204420WA</name>
    <name evidence="2" type="ordered locus">orf19.11986</name>
</gene>
<evidence type="ECO:0000313" key="2">
    <source>
        <dbReference type="CGD" id="CAL0000199289"/>
    </source>
</evidence>
<dbReference type="Proteomes" id="UP000000559">
    <property type="component" value="Chromosome 2"/>
</dbReference>
<dbReference type="Gene3D" id="3.80.10.10">
    <property type="entry name" value="Ribonuclease Inhibitor"/>
    <property type="match status" value="2"/>
</dbReference>
<dbReference type="VEuPathDB" id="FungiDB:C2_04420W_A"/>
<name>A0A1D8PH54_CANAL</name>